<dbReference type="Gene3D" id="3.40.50.300">
    <property type="entry name" value="P-loop containing nucleotide triphosphate hydrolases"/>
    <property type="match status" value="1"/>
</dbReference>
<feature type="compositionally biased region" description="Polar residues" evidence="1">
    <location>
        <begin position="26"/>
        <end position="45"/>
    </location>
</feature>
<proteinExistence type="predicted"/>
<name>A0A9P5K1T3_9AGAM</name>
<dbReference type="SUPFAM" id="SSF52540">
    <property type="entry name" value="P-loop containing nucleoside triphosphate hydrolases"/>
    <property type="match status" value="1"/>
</dbReference>
<reference evidence="2" key="2">
    <citation type="journal article" date="2020" name="Nat. Commun.">
        <title>Large-scale genome sequencing of mycorrhizal fungi provides insights into the early evolution of symbiotic traits.</title>
        <authorList>
            <person name="Miyauchi S."/>
            <person name="Kiss E."/>
            <person name="Kuo A."/>
            <person name="Drula E."/>
            <person name="Kohler A."/>
            <person name="Sanchez-Garcia M."/>
            <person name="Morin E."/>
            <person name="Andreopoulos B."/>
            <person name="Barry K.W."/>
            <person name="Bonito G."/>
            <person name="Buee M."/>
            <person name="Carver A."/>
            <person name="Chen C."/>
            <person name="Cichocki N."/>
            <person name="Clum A."/>
            <person name="Culley D."/>
            <person name="Crous P.W."/>
            <person name="Fauchery L."/>
            <person name="Girlanda M."/>
            <person name="Hayes R.D."/>
            <person name="Keri Z."/>
            <person name="LaButti K."/>
            <person name="Lipzen A."/>
            <person name="Lombard V."/>
            <person name="Magnuson J."/>
            <person name="Maillard F."/>
            <person name="Murat C."/>
            <person name="Nolan M."/>
            <person name="Ohm R.A."/>
            <person name="Pangilinan J."/>
            <person name="Pereira M.F."/>
            <person name="Perotto S."/>
            <person name="Peter M."/>
            <person name="Pfister S."/>
            <person name="Riley R."/>
            <person name="Sitrit Y."/>
            <person name="Stielow J.B."/>
            <person name="Szollosi G."/>
            <person name="Zifcakova L."/>
            <person name="Stursova M."/>
            <person name="Spatafora J.W."/>
            <person name="Tedersoo L."/>
            <person name="Vaario L.M."/>
            <person name="Yamada A."/>
            <person name="Yan M."/>
            <person name="Wang P."/>
            <person name="Xu J."/>
            <person name="Bruns T."/>
            <person name="Baldrian P."/>
            <person name="Vilgalys R."/>
            <person name="Dunand C."/>
            <person name="Henrissat B."/>
            <person name="Grigoriev I.V."/>
            <person name="Hibbett D."/>
            <person name="Nagy L.G."/>
            <person name="Martin F.M."/>
        </authorList>
    </citation>
    <scope>NUCLEOTIDE SEQUENCE</scope>
    <source>
        <strain evidence="2">Prilba</strain>
    </source>
</reference>
<sequence length="529" mass="58212">MGCCGSTATVPPDSSPLPAQAVYQRETVQPTQQTLVPSSTGTPQASSEASSSKSSNGKPAPNSAQPDDKTNSTLPPTPHAATLAPKLARGRSQGLESSLYHGGGGDSRHWGRSTSMDPRNPPAGTQPVLWAAPARRHGGQPRFSTTLKSLLHNDFRFRILVVGKRESGKSSLINAIFKVNMSGAPINVSGRTEEFRPRENRHLIVHECSGSGPRDLQAIRDSITTRNHTSRPASERLHAIWICVPTSDAIDGQFDNSLKELSGIGVPLILVFTKFDKHERDKATAYTKCEEHRRTLFGNVRAEPVSIRSKFRDLIEKLVTTTDEVINAHSRETQPQISPVTLAWSVSQRTSRDINIRAAIERSWAKYLWYSGDFAGQTLADCVEVIHADIVGVWNLPDKDRYLSSPEFKVWISYLMQDLSGSKADPTPGTGAAWLNNRYENINENICLIVGYIVDLTLILCSVFRSSGNVSPNEVQSAMNNFADSSLKTSLHTKISRFIESMPKFKHQDNDVVVAKIIDLIRQNSNAHI</sequence>
<dbReference type="OrthoDB" id="391988at2759"/>
<organism evidence="2 3">
    <name type="scientific">Russula ochroleuca</name>
    <dbReference type="NCBI Taxonomy" id="152965"/>
    <lineage>
        <taxon>Eukaryota</taxon>
        <taxon>Fungi</taxon>
        <taxon>Dikarya</taxon>
        <taxon>Basidiomycota</taxon>
        <taxon>Agaricomycotina</taxon>
        <taxon>Agaricomycetes</taxon>
        <taxon>Russulales</taxon>
        <taxon>Russulaceae</taxon>
        <taxon>Russula</taxon>
    </lineage>
</organism>
<protein>
    <recommendedName>
        <fullName evidence="4">G domain-containing protein</fullName>
    </recommendedName>
</protein>
<evidence type="ECO:0000313" key="2">
    <source>
        <dbReference type="EMBL" id="KAF8474333.1"/>
    </source>
</evidence>
<evidence type="ECO:0000256" key="1">
    <source>
        <dbReference type="SAM" id="MobiDB-lite"/>
    </source>
</evidence>
<dbReference type="InterPro" id="IPR027417">
    <property type="entry name" value="P-loop_NTPase"/>
</dbReference>
<accession>A0A9P5K1T3</accession>
<keyword evidence="3" id="KW-1185">Reference proteome</keyword>
<feature type="region of interest" description="Disordered" evidence="1">
    <location>
        <begin position="1"/>
        <end position="141"/>
    </location>
</feature>
<dbReference type="CDD" id="cd00882">
    <property type="entry name" value="Ras_like_GTPase"/>
    <property type="match status" value="1"/>
</dbReference>
<gene>
    <name evidence="2" type="ORF">DFH94DRAFT_805789</name>
</gene>
<dbReference type="AlphaFoldDB" id="A0A9P5K1T3"/>
<dbReference type="Proteomes" id="UP000759537">
    <property type="component" value="Unassembled WGS sequence"/>
</dbReference>
<reference evidence="2" key="1">
    <citation type="submission" date="2019-10" db="EMBL/GenBank/DDBJ databases">
        <authorList>
            <consortium name="DOE Joint Genome Institute"/>
            <person name="Kuo A."/>
            <person name="Miyauchi S."/>
            <person name="Kiss E."/>
            <person name="Drula E."/>
            <person name="Kohler A."/>
            <person name="Sanchez-Garcia M."/>
            <person name="Andreopoulos B."/>
            <person name="Barry K.W."/>
            <person name="Bonito G."/>
            <person name="Buee M."/>
            <person name="Carver A."/>
            <person name="Chen C."/>
            <person name="Cichocki N."/>
            <person name="Clum A."/>
            <person name="Culley D."/>
            <person name="Crous P.W."/>
            <person name="Fauchery L."/>
            <person name="Girlanda M."/>
            <person name="Hayes R."/>
            <person name="Keri Z."/>
            <person name="LaButti K."/>
            <person name="Lipzen A."/>
            <person name="Lombard V."/>
            <person name="Magnuson J."/>
            <person name="Maillard F."/>
            <person name="Morin E."/>
            <person name="Murat C."/>
            <person name="Nolan M."/>
            <person name="Ohm R."/>
            <person name="Pangilinan J."/>
            <person name="Pereira M."/>
            <person name="Perotto S."/>
            <person name="Peter M."/>
            <person name="Riley R."/>
            <person name="Sitrit Y."/>
            <person name="Stielow B."/>
            <person name="Szollosi G."/>
            <person name="Zifcakova L."/>
            <person name="Stursova M."/>
            <person name="Spatafora J.W."/>
            <person name="Tedersoo L."/>
            <person name="Vaario L.-M."/>
            <person name="Yamada A."/>
            <person name="Yan M."/>
            <person name="Wang P."/>
            <person name="Xu J."/>
            <person name="Bruns T."/>
            <person name="Baldrian P."/>
            <person name="Vilgalys R."/>
            <person name="Henrissat B."/>
            <person name="Grigoriev I.V."/>
            <person name="Hibbett D."/>
            <person name="Nagy L.G."/>
            <person name="Martin F.M."/>
        </authorList>
    </citation>
    <scope>NUCLEOTIDE SEQUENCE</scope>
    <source>
        <strain evidence="2">Prilba</strain>
    </source>
</reference>
<evidence type="ECO:0000313" key="3">
    <source>
        <dbReference type="Proteomes" id="UP000759537"/>
    </source>
</evidence>
<feature type="compositionally biased region" description="Low complexity" evidence="1">
    <location>
        <begin position="46"/>
        <end position="63"/>
    </location>
</feature>
<dbReference type="EMBL" id="WHVB01000017">
    <property type="protein sequence ID" value="KAF8474333.1"/>
    <property type="molecule type" value="Genomic_DNA"/>
</dbReference>
<evidence type="ECO:0008006" key="4">
    <source>
        <dbReference type="Google" id="ProtNLM"/>
    </source>
</evidence>
<comment type="caution">
    <text evidence="2">The sequence shown here is derived from an EMBL/GenBank/DDBJ whole genome shotgun (WGS) entry which is preliminary data.</text>
</comment>